<name>A0ABN5PPP9_9ACTO</name>
<evidence type="ECO:0000313" key="4">
    <source>
        <dbReference type="Proteomes" id="UP000273001"/>
    </source>
</evidence>
<dbReference type="Pfam" id="PF06114">
    <property type="entry name" value="Peptidase_M78"/>
    <property type="match status" value="1"/>
</dbReference>
<evidence type="ECO:0000256" key="1">
    <source>
        <dbReference type="ARBA" id="ARBA00007227"/>
    </source>
</evidence>
<proteinExistence type="inferred from homology"/>
<dbReference type="Gene3D" id="1.10.10.2910">
    <property type="match status" value="1"/>
</dbReference>
<evidence type="ECO:0000313" key="3">
    <source>
        <dbReference type="EMBL" id="AYD89072.1"/>
    </source>
</evidence>
<dbReference type="InterPro" id="IPR001387">
    <property type="entry name" value="Cro/C1-type_HTH"/>
</dbReference>
<dbReference type="SUPFAM" id="SSF47413">
    <property type="entry name" value="lambda repressor-like DNA-binding domains"/>
    <property type="match status" value="1"/>
</dbReference>
<gene>
    <name evidence="3" type="ORF">D5R93_01620</name>
</gene>
<dbReference type="InterPro" id="IPR010982">
    <property type="entry name" value="Lambda_DNA-bd_dom_sf"/>
</dbReference>
<organism evidence="3 4">
    <name type="scientific">Actinomyces lilanjuaniae</name>
    <dbReference type="NCBI Taxonomy" id="2321394"/>
    <lineage>
        <taxon>Bacteria</taxon>
        <taxon>Bacillati</taxon>
        <taxon>Actinomycetota</taxon>
        <taxon>Actinomycetes</taxon>
        <taxon>Actinomycetales</taxon>
        <taxon>Actinomycetaceae</taxon>
        <taxon>Actinomyces</taxon>
    </lineage>
</organism>
<dbReference type="RefSeq" id="WP_120203392.1">
    <property type="nucleotide sequence ID" value="NZ_CP032514.1"/>
</dbReference>
<dbReference type="EMBL" id="CP032514">
    <property type="protein sequence ID" value="AYD89072.1"/>
    <property type="molecule type" value="Genomic_DNA"/>
</dbReference>
<dbReference type="PANTHER" id="PTHR43236:SF1">
    <property type="entry name" value="BLL7220 PROTEIN"/>
    <property type="match status" value="1"/>
</dbReference>
<dbReference type="InterPro" id="IPR010359">
    <property type="entry name" value="IrrE_HExxH"/>
</dbReference>
<dbReference type="PANTHER" id="PTHR43236">
    <property type="entry name" value="ANTITOXIN HIGA1"/>
    <property type="match status" value="1"/>
</dbReference>
<dbReference type="InterPro" id="IPR052345">
    <property type="entry name" value="Rad_response_metalloprotease"/>
</dbReference>
<dbReference type="Gene3D" id="1.10.260.40">
    <property type="entry name" value="lambda repressor-like DNA-binding domains"/>
    <property type="match status" value="1"/>
</dbReference>
<accession>A0ABN5PPP9</accession>
<dbReference type="CDD" id="cd00093">
    <property type="entry name" value="HTH_XRE"/>
    <property type="match status" value="1"/>
</dbReference>
<feature type="domain" description="HTH cro/C1-type" evidence="2">
    <location>
        <begin position="8"/>
        <end position="60"/>
    </location>
</feature>
<protein>
    <submittedName>
        <fullName evidence="3">ImmA/IrrE family metallo-endopeptidase</fullName>
    </submittedName>
</protein>
<dbReference type="PROSITE" id="PS50943">
    <property type="entry name" value="HTH_CROC1"/>
    <property type="match status" value="1"/>
</dbReference>
<evidence type="ECO:0000259" key="2">
    <source>
        <dbReference type="PROSITE" id="PS50943"/>
    </source>
</evidence>
<sequence length="361" mass="39230">MGVHPCRVRLARQRAGLSKQELAQRTGVSTRTVTTWESEGAPPSRAEGLAAATMVPVSFLQRHPVEEVAEEAVFFRARRRSPARLRHVATALGALGTDFYAEVTQHFRLPALDLPEGAALAAQPGPSAPLSLTEAQEAARELRTVWGLGELPAPNLVQLAEAHGVRVLGLPRAQRDVDAFSFWGADGCPYIFLARHKTAERSRFDLAHEIGHLVLHGGVTRTDERTDRVVEAEAHAFAGELLLPRAAVRAVLGRSPSLHAVLGLKERFGTSAVAAARAAWDAGCLSEWEYRQMSAQLASRGFSTGEPGSRLGYEQSRVYRTVLDWLRQRGQSVPQWARSIGQHPDDVAAFMLGQALSLVPG</sequence>
<reference evidence="3 4" key="1">
    <citation type="submission" date="2018-09" db="EMBL/GenBank/DDBJ databases">
        <authorList>
            <person name="Li J."/>
        </authorList>
    </citation>
    <scope>NUCLEOTIDE SEQUENCE [LARGE SCALE GENOMIC DNA]</scope>
    <source>
        <strain evidence="3 4">2129</strain>
    </source>
</reference>
<dbReference type="Proteomes" id="UP000273001">
    <property type="component" value="Chromosome"/>
</dbReference>
<dbReference type="Pfam" id="PF01381">
    <property type="entry name" value="HTH_3"/>
    <property type="match status" value="1"/>
</dbReference>
<keyword evidence="4" id="KW-1185">Reference proteome</keyword>
<dbReference type="SMART" id="SM00530">
    <property type="entry name" value="HTH_XRE"/>
    <property type="match status" value="1"/>
</dbReference>
<comment type="similarity">
    <text evidence="1">Belongs to the short-chain fatty acyl-CoA assimilation regulator (ScfR) family.</text>
</comment>